<dbReference type="EMBL" id="BLXT01006610">
    <property type="protein sequence ID" value="GFO32377.1"/>
    <property type="molecule type" value="Genomic_DNA"/>
</dbReference>
<comment type="caution">
    <text evidence="2">The sequence shown here is derived from an EMBL/GenBank/DDBJ whole genome shotgun (WGS) entry which is preliminary data.</text>
</comment>
<evidence type="ECO:0000313" key="2">
    <source>
        <dbReference type="EMBL" id="GFO32377.1"/>
    </source>
</evidence>
<name>A0AAV4CL83_9GAST</name>
<protein>
    <submittedName>
        <fullName evidence="2">Uncharacterized protein</fullName>
    </submittedName>
</protein>
<organism evidence="2 3">
    <name type="scientific">Plakobranchus ocellatus</name>
    <dbReference type="NCBI Taxonomy" id="259542"/>
    <lineage>
        <taxon>Eukaryota</taxon>
        <taxon>Metazoa</taxon>
        <taxon>Spiralia</taxon>
        <taxon>Lophotrochozoa</taxon>
        <taxon>Mollusca</taxon>
        <taxon>Gastropoda</taxon>
        <taxon>Heterobranchia</taxon>
        <taxon>Euthyneura</taxon>
        <taxon>Panpulmonata</taxon>
        <taxon>Sacoglossa</taxon>
        <taxon>Placobranchoidea</taxon>
        <taxon>Plakobranchidae</taxon>
        <taxon>Plakobranchus</taxon>
    </lineage>
</organism>
<reference evidence="2 3" key="1">
    <citation type="journal article" date="2021" name="Elife">
        <title>Chloroplast acquisition without the gene transfer in kleptoplastic sea slugs, Plakobranchus ocellatus.</title>
        <authorList>
            <person name="Maeda T."/>
            <person name="Takahashi S."/>
            <person name="Yoshida T."/>
            <person name="Shimamura S."/>
            <person name="Takaki Y."/>
            <person name="Nagai Y."/>
            <person name="Toyoda A."/>
            <person name="Suzuki Y."/>
            <person name="Arimoto A."/>
            <person name="Ishii H."/>
            <person name="Satoh N."/>
            <person name="Nishiyama T."/>
            <person name="Hasebe M."/>
            <person name="Maruyama T."/>
            <person name="Minagawa J."/>
            <person name="Obokata J."/>
            <person name="Shigenobu S."/>
        </authorList>
    </citation>
    <scope>NUCLEOTIDE SEQUENCE [LARGE SCALE GENOMIC DNA]</scope>
</reference>
<feature type="region of interest" description="Disordered" evidence="1">
    <location>
        <begin position="1"/>
        <end position="39"/>
    </location>
</feature>
<keyword evidence="3" id="KW-1185">Reference proteome</keyword>
<proteinExistence type="predicted"/>
<gene>
    <name evidence="2" type="ORF">PoB_005888200</name>
</gene>
<dbReference type="AlphaFoldDB" id="A0AAV4CL83"/>
<accession>A0AAV4CL83</accession>
<evidence type="ECO:0000313" key="3">
    <source>
        <dbReference type="Proteomes" id="UP000735302"/>
    </source>
</evidence>
<sequence length="78" mass="8583">MKGSKRRSGTRGEVVTEEKGEEGEGGEGEQKEKGKKRKLKIGGYVTLATSKITMQGTVQEGEKRCTLKKTWSDDYQSG</sequence>
<dbReference type="Proteomes" id="UP000735302">
    <property type="component" value="Unassembled WGS sequence"/>
</dbReference>
<evidence type="ECO:0000256" key="1">
    <source>
        <dbReference type="SAM" id="MobiDB-lite"/>
    </source>
</evidence>